<evidence type="ECO:0000313" key="3">
    <source>
        <dbReference type="Proteomes" id="UP001596378"/>
    </source>
</evidence>
<dbReference type="SUPFAM" id="SSF160631">
    <property type="entry name" value="SMI1/KNR4-like"/>
    <property type="match status" value="1"/>
</dbReference>
<feature type="domain" description="Knr4/Smi1-like" evidence="1">
    <location>
        <begin position="20"/>
        <end position="138"/>
    </location>
</feature>
<organism evidence="2 3">
    <name type="scientific">Cohnella cellulosilytica</name>
    <dbReference type="NCBI Taxonomy" id="986710"/>
    <lineage>
        <taxon>Bacteria</taxon>
        <taxon>Bacillati</taxon>
        <taxon>Bacillota</taxon>
        <taxon>Bacilli</taxon>
        <taxon>Bacillales</taxon>
        <taxon>Paenibacillaceae</taxon>
        <taxon>Cohnella</taxon>
    </lineage>
</organism>
<reference evidence="3" key="1">
    <citation type="journal article" date="2019" name="Int. J. Syst. Evol. Microbiol.">
        <title>The Global Catalogue of Microorganisms (GCM) 10K type strain sequencing project: providing services to taxonomists for standard genome sequencing and annotation.</title>
        <authorList>
            <consortium name="The Broad Institute Genomics Platform"/>
            <consortium name="The Broad Institute Genome Sequencing Center for Infectious Disease"/>
            <person name="Wu L."/>
            <person name="Ma J."/>
        </authorList>
    </citation>
    <scope>NUCLEOTIDE SEQUENCE [LARGE SCALE GENOMIC DNA]</scope>
    <source>
        <strain evidence="3">KCTC 12907</strain>
    </source>
</reference>
<comment type="caution">
    <text evidence="2">The sequence shown here is derived from an EMBL/GenBank/DDBJ whole genome shotgun (WGS) entry which is preliminary data.</text>
</comment>
<evidence type="ECO:0000313" key="2">
    <source>
        <dbReference type="EMBL" id="MFC7151174.1"/>
    </source>
</evidence>
<dbReference type="SMART" id="SM00860">
    <property type="entry name" value="SMI1_KNR4"/>
    <property type="match status" value="1"/>
</dbReference>
<gene>
    <name evidence="2" type="ORF">ACFQMJ_21765</name>
</gene>
<keyword evidence="3" id="KW-1185">Reference proteome</keyword>
<accession>A0ABW2FGV7</accession>
<name>A0ABW2FGV7_9BACL</name>
<dbReference type="EMBL" id="JBHTAI010000014">
    <property type="protein sequence ID" value="MFC7151174.1"/>
    <property type="molecule type" value="Genomic_DNA"/>
</dbReference>
<dbReference type="Pfam" id="PF09346">
    <property type="entry name" value="SMI1_KNR4"/>
    <property type="match status" value="1"/>
</dbReference>
<sequence length="162" mass="19025">MEIQRTLGFIQKCSFSFYKPANQEEIAKFVIETGFTLPSGYLDFLQIHNGALLFQDESGKGNPSWIIFGLDDVTDYHEQYHLTEKMYPIAKYDQTLICVDNQAVIDGREDYLFDRSIYDSPENEGENMHLNFELYLDRLIVSQGDHFWFWNTLNAHNFKSEQ</sequence>
<dbReference type="Gene3D" id="3.40.1580.10">
    <property type="entry name" value="SMI1/KNR4-like"/>
    <property type="match status" value="1"/>
</dbReference>
<dbReference type="Proteomes" id="UP001596378">
    <property type="component" value="Unassembled WGS sequence"/>
</dbReference>
<dbReference type="InterPro" id="IPR037883">
    <property type="entry name" value="Knr4/Smi1-like_sf"/>
</dbReference>
<proteinExistence type="predicted"/>
<dbReference type="RefSeq" id="WP_378107375.1">
    <property type="nucleotide sequence ID" value="NZ_JBHSUP010000026.1"/>
</dbReference>
<protein>
    <submittedName>
        <fullName evidence="2">SMI1/KNR4 family protein</fullName>
    </submittedName>
</protein>
<evidence type="ECO:0000259" key="1">
    <source>
        <dbReference type="SMART" id="SM00860"/>
    </source>
</evidence>
<dbReference type="InterPro" id="IPR018958">
    <property type="entry name" value="Knr4/Smi1-like_dom"/>
</dbReference>